<dbReference type="InterPro" id="IPR053198">
    <property type="entry name" value="Gynoecium_Dev_Regulator"/>
</dbReference>
<dbReference type="PANTHER" id="PTHR31066">
    <property type="entry name" value="OS05G0427100 PROTEIN-RELATED"/>
    <property type="match status" value="1"/>
</dbReference>
<dbReference type="SUPFAM" id="SSF54277">
    <property type="entry name" value="CAD &amp; PB1 domains"/>
    <property type="match status" value="1"/>
</dbReference>
<dbReference type="Gene3D" id="3.10.20.90">
    <property type="entry name" value="Phosphatidylinositol 3-kinase Catalytic Subunit, Chain A, domain 1"/>
    <property type="match status" value="1"/>
</dbReference>
<protein>
    <recommendedName>
        <fullName evidence="1">PB1 domain-containing protein</fullName>
    </recommendedName>
</protein>
<dbReference type="Pfam" id="PF00564">
    <property type="entry name" value="PB1"/>
    <property type="match status" value="1"/>
</dbReference>
<dbReference type="SMART" id="SM00666">
    <property type="entry name" value="PB1"/>
    <property type="match status" value="1"/>
</dbReference>
<feature type="domain" description="PB1" evidence="1">
    <location>
        <begin position="22"/>
        <end position="108"/>
    </location>
</feature>
<dbReference type="PANTHER" id="PTHR31066:SF10">
    <property type="entry name" value="OCTICOSAPEPTIDE_PHOX_BEM1P FAMILY PROTEIN"/>
    <property type="match status" value="1"/>
</dbReference>
<dbReference type="EMBL" id="LFYR01000714">
    <property type="protein sequence ID" value="KMZ70729.1"/>
    <property type="molecule type" value="Genomic_DNA"/>
</dbReference>
<proteinExistence type="predicted"/>
<dbReference type="OrthoDB" id="1882326at2759"/>
<keyword evidence="3" id="KW-1185">Reference proteome</keyword>
<evidence type="ECO:0000313" key="2">
    <source>
        <dbReference type="EMBL" id="KMZ70729.1"/>
    </source>
</evidence>
<name>A0A0K9PP54_ZOSMR</name>
<evidence type="ECO:0000313" key="3">
    <source>
        <dbReference type="Proteomes" id="UP000036987"/>
    </source>
</evidence>
<comment type="caution">
    <text evidence="2">The sequence shown here is derived from an EMBL/GenBank/DDBJ whole genome shotgun (WGS) entry which is preliminary data.</text>
</comment>
<organism evidence="2 3">
    <name type="scientific">Zostera marina</name>
    <name type="common">Eelgrass</name>
    <dbReference type="NCBI Taxonomy" id="29655"/>
    <lineage>
        <taxon>Eukaryota</taxon>
        <taxon>Viridiplantae</taxon>
        <taxon>Streptophyta</taxon>
        <taxon>Embryophyta</taxon>
        <taxon>Tracheophyta</taxon>
        <taxon>Spermatophyta</taxon>
        <taxon>Magnoliopsida</taxon>
        <taxon>Liliopsida</taxon>
        <taxon>Zosteraceae</taxon>
        <taxon>Zostera</taxon>
    </lineage>
</organism>
<reference evidence="3" key="1">
    <citation type="journal article" date="2016" name="Nature">
        <title>The genome of the seagrass Zostera marina reveals angiosperm adaptation to the sea.</title>
        <authorList>
            <person name="Olsen J.L."/>
            <person name="Rouze P."/>
            <person name="Verhelst B."/>
            <person name="Lin Y.-C."/>
            <person name="Bayer T."/>
            <person name="Collen J."/>
            <person name="Dattolo E."/>
            <person name="De Paoli E."/>
            <person name="Dittami S."/>
            <person name="Maumus F."/>
            <person name="Michel G."/>
            <person name="Kersting A."/>
            <person name="Lauritano C."/>
            <person name="Lohaus R."/>
            <person name="Toepel M."/>
            <person name="Tonon T."/>
            <person name="Vanneste K."/>
            <person name="Amirebrahimi M."/>
            <person name="Brakel J."/>
            <person name="Bostroem C."/>
            <person name="Chovatia M."/>
            <person name="Grimwood J."/>
            <person name="Jenkins J.W."/>
            <person name="Jueterbock A."/>
            <person name="Mraz A."/>
            <person name="Stam W.T."/>
            <person name="Tice H."/>
            <person name="Bornberg-Bauer E."/>
            <person name="Green P.J."/>
            <person name="Pearson G.A."/>
            <person name="Procaccini G."/>
            <person name="Duarte C.M."/>
            <person name="Schmutz J."/>
            <person name="Reusch T.B.H."/>
            <person name="Van de Peer Y."/>
        </authorList>
    </citation>
    <scope>NUCLEOTIDE SEQUENCE [LARGE SCALE GENOMIC DNA]</scope>
    <source>
        <strain evidence="3">cv. Finnish</strain>
    </source>
</reference>
<evidence type="ECO:0000259" key="1">
    <source>
        <dbReference type="SMART" id="SM00666"/>
    </source>
</evidence>
<gene>
    <name evidence="2" type="ORF">ZOSMA_195G00250</name>
</gene>
<sequence>MSTLSGKNNLKFNCSYGGNIITQPGKLKYSGGETRVFSFPRSICFLELEEKLKKAYNIPFVVKYQIAPEEDSDILISVKSDEDVQYMFEEYSRQIDSCRFPHFHLYLIPNLKNYRQQIRYNKFNDESRRRHIHGYKSNAVTTKIKLGFNFIKPLPTIDE</sequence>
<accession>A0A0K9PP54</accession>
<dbReference type="CDD" id="cd06410">
    <property type="entry name" value="PB1_UP2"/>
    <property type="match status" value="1"/>
</dbReference>
<dbReference type="Proteomes" id="UP000036987">
    <property type="component" value="Unassembled WGS sequence"/>
</dbReference>
<dbReference type="AlphaFoldDB" id="A0A0K9PP54"/>
<dbReference type="InterPro" id="IPR000270">
    <property type="entry name" value="PB1_dom"/>
</dbReference>